<dbReference type="InterPro" id="IPR043917">
    <property type="entry name" value="DUF5753"/>
</dbReference>
<comment type="caution">
    <text evidence="2">The sequence shown here is derived from an EMBL/GenBank/DDBJ whole genome shotgun (WGS) entry which is preliminary data.</text>
</comment>
<evidence type="ECO:0000313" key="2">
    <source>
        <dbReference type="EMBL" id="GAA2623394.1"/>
    </source>
</evidence>
<dbReference type="InterPro" id="IPR001387">
    <property type="entry name" value="Cro/C1-type_HTH"/>
</dbReference>
<dbReference type="CDD" id="cd00093">
    <property type="entry name" value="HTH_XRE"/>
    <property type="match status" value="1"/>
</dbReference>
<dbReference type="InterPro" id="IPR010982">
    <property type="entry name" value="Lambda_DNA-bd_dom_sf"/>
</dbReference>
<reference evidence="2 3" key="1">
    <citation type="journal article" date="2019" name="Int. J. Syst. Evol. Microbiol.">
        <title>The Global Catalogue of Microorganisms (GCM) 10K type strain sequencing project: providing services to taxonomists for standard genome sequencing and annotation.</title>
        <authorList>
            <consortium name="The Broad Institute Genomics Platform"/>
            <consortium name="The Broad Institute Genome Sequencing Center for Infectious Disease"/>
            <person name="Wu L."/>
            <person name="Ma J."/>
        </authorList>
    </citation>
    <scope>NUCLEOTIDE SEQUENCE [LARGE SCALE GENOMIC DNA]</scope>
    <source>
        <strain evidence="2 3">JCM 6833</strain>
    </source>
</reference>
<dbReference type="Pfam" id="PF13560">
    <property type="entry name" value="HTH_31"/>
    <property type="match status" value="1"/>
</dbReference>
<proteinExistence type="predicted"/>
<dbReference type="PROSITE" id="PS50943">
    <property type="entry name" value="HTH_CROC1"/>
    <property type="match status" value="1"/>
</dbReference>
<feature type="domain" description="HTH cro/C1-type" evidence="1">
    <location>
        <begin position="16"/>
        <end position="72"/>
    </location>
</feature>
<evidence type="ECO:0000259" key="1">
    <source>
        <dbReference type="PROSITE" id="PS50943"/>
    </source>
</evidence>
<dbReference type="Gene3D" id="1.10.260.40">
    <property type="entry name" value="lambda repressor-like DNA-binding domains"/>
    <property type="match status" value="1"/>
</dbReference>
<organism evidence="2 3">
    <name type="scientific">Actinomadura fulvescens</name>
    <dbReference type="NCBI Taxonomy" id="46160"/>
    <lineage>
        <taxon>Bacteria</taxon>
        <taxon>Bacillati</taxon>
        <taxon>Actinomycetota</taxon>
        <taxon>Actinomycetes</taxon>
        <taxon>Streptosporangiales</taxon>
        <taxon>Thermomonosporaceae</taxon>
        <taxon>Actinomadura</taxon>
    </lineage>
</organism>
<accession>A0ABN3QD84</accession>
<dbReference type="RefSeq" id="WP_344546715.1">
    <property type="nucleotide sequence ID" value="NZ_BAAATD010000011.1"/>
</dbReference>
<name>A0ABN3QD84_9ACTN</name>
<evidence type="ECO:0000313" key="3">
    <source>
        <dbReference type="Proteomes" id="UP001501509"/>
    </source>
</evidence>
<protein>
    <submittedName>
        <fullName evidence="2">Helix-turn-helix transcriptional regulator</fullName>
    </submittedName>
</protein>
<dbReference type="EMBL" id="BAAATD010000011">
    <property type="protein sequence ID" value="GAA2623394.1"/>
    <property type="molecule type" value="Genomic_DNA"/>
</dbReference>
<dbReference type="Pfam" id="PF19054">
    <property type="entry name" value="DUF5753"/>
    <property type="match status" value="1"/>
</dbReference>
<dbReference type="SMART" id="SM00530">
    <property type="entry name" value="HTH_XRE"/>
    <property type="match status" value="1"/>
</dbReference>
<keyword evidence="3" id="KW-1185">Reference proteome</keyword>
<sequence>MSESAAAARKAFGIRLRDMRKDARLTGRELAEATGMHPTKVSRIEHARQNPSEDDIRAWCIACGVARQIPEFIAVHREVGQMWVEHRQALRQGQRNLQAAGTPLYERTKRLCAYEAIVVPGILQTPSYVRELLTINAMLYGLPTDEIEAAVQARLSRQHLVTAGTGNRYSFVVESAVFGYVYGNAQVMCEQLDFLLTVTRLPNVALGIIPSGPARKVWGGECFYIFDDAMVRSDMWSGAFRASRPDEIAFFVKVFNLLREQAVYGHAARELIEAAKIRLQSGETF</sequence>
<gene>
    <name evidence="2" type="ORF">GCM10010411_69440</name>
</gene>
<dbReference type="SUPFAM" id="SSF47413">
    <property type="entry name" value="lambda repressor-like DNA-binding domains"/>
    <property type="match status" value="1"/>
</dbReference>
<dbReference type="Proteomes" id="UP001501509">
    <property type="component" value="Unassembled WGS sequence"/>
</dbReference>